<comment type="similarity">
    <text evidence="2 12">Belongs to the MYST (SAS/MOZ) family.</text>
</comment>
<dbReference type="GO" id="GO:0003682">
    <property type="term" value="F:chromatin binding"/>
    <property type="evidence" value="ECO:0007669"/>
    <property type="project" value="TreeGrafter"/>
</dbReference>
<dbReference type="HOGENOM" id="CLU_278003_0_0_1"/>
<evidence type="ECO:0000313" key="15">
    <source>
        <dbReference type="EMBL" id="CCA68888.1"/>
    </source>
</evidence>
<dbReference type="OrthoDB" id="787137at2759"/>
<dbReference type="FunFam" id="3.40.630.30:FF:000001">
    <property type="entry name" value="Histone acetyltransferase"/>
    <property type="match status" value="1"/>
</dbReference>
<dbReference type="PANTHER" id="PTHR10615">
    <property type="entry name" value="HISTONE ACETYLTRANSFERASE"/>
    <property type="match status" value="1"/>
</dbReference>
<evidence type="ECO:0000256" key="10">
    <source>
        <dbReference type="ARBA" id="ARBA00023242"/>
    </source>
</evidence>
<dbReference type="Pfam" id="PF17772">
    <property type="entry name" value="zf-MYST"/>
    <property type="match status" value="1"/>
</dbReference>
<organism evidence="15 16">
    <name type="scientific">Serendipita indica (strain DSM 11827)</name>
    <name type="common">Root endophyte fungus</name>
    <name type="synonym">Piriformospora indica</name>
    <dbReference type="NCBI Taxonomy" id="1109443"/>
    <lineage>
        <taxon>Eukaryota</taxon>
        <taxon>Fungi</taxon>
        <taxon>Dikarya</taxon>
        <taxon>Basidiomycota</taxon>
        <taxon>Agaricomycotina</taxon>
        <taxon>Agaricomycetes</taxon>
        <taxon>Sebacinales</taxon>
        <taxon>Serendipitaceae</taxon>
        <taxon>Serendipita</taxon>
    </lineage>
</organism>
<feature type="domain" description="MYST-type HAT" evidence="14">
    <location>
        <begin position="390"/>
        <end position="702"/>
    </location>
</feature>
<keyword evidence="6" id="KW-0863">Zinc-finger</keyword>
<keyword evidence="4 15" id="KW-0808">Transferase</keyword>
<dbReference type="Proteomes" id="UP000007148">
    <property type="component" value="Unassembled WGS sequence"/>
</dbReference>
<evidence type="ECO:0000256" key="7">
    <source>
        <dbReference type="ARBA" id="ARBA00022833"/>
    </source>
</evidence>
<dbReference type="InParanoid" id="G4TC41"/>
<evidence type="ECO:0000256" key="4">
    <source>
        <dbReference type="ARBA" id="ARBA00022679"/>
    </source>
</evidence>
<dbReference type="AlphaFoldDB" id="G4TC41"/>
<feature type="compositionally biased region" description="Polar residues" evidence="13">
    <location>
        <begin position="173"/>
        <end position="191"/>
    </location>
</feature>
<comment type="caution">
    <text evidence="15">The sequence shown here is derived from an EMBL/GenBank/DDBJ whole genome shotgun (WGS) entry which is preliminary data.</text>
</comment>
<protein>
    <recommendedName>
        <fullName evidence="3 12">Histone acetyltransferase</fullName>
        <ecNumber evidence="3 12">2.3.1.48</ecNumber>
    </recommendedName>
</protein>
<dbReference type="Gene3D" id="3.40.630.30">
    <property type="match status" value="1"/>
</dbReference>
<feature type="compositionally biased region" description="Basic and acidic residues" evidence="13">
    <location>
        <begin position="637"/>
        <end position="647"/>
    </location>
</feature>
<evidence type="ECO:0000256" key="13">
    <source>
        <dbReference type="SAM" id="MobiDB-lite"/>
    </source>
</evidence>
<dbReference type="InterPro" id="IPR040706">
    <property type="entry name" value="Zf-MYST"/>
</dbReference>
<dbReference type="SUPFAM" id="SSF55729">
    <property type="entry name" value="Acyl-CoA N-acyltransferases (Nat)"/>
    <property type="match status" value="1"/>
</dbReference>
<feature type="compositionally biased region" description="Low complexity" evidence="13">
    <location>
        <begin position="888"/>
        <end position="901"/>
    </location>
</feature>
<feature type="compositionally biased region" description="Basic and acidic residues" evidence="13">
    <location>
        <begin position="866"/>
        <end position="880"/>
    </location>
</feature>
<feature type="region of interest" description="Disordered" evidence="13">
    <location>
        <begin position="981"/>
        <end position="1008"/>
    </location>
</feature>
<dbReference type="PANTHER" id="PTHR10615:SF161">
    <property type="entry name" value="HISTONE ACETYLTRANSFERASE KAT7"/>
    <property type="match status" value="1"/>
</dbReference>
<dbReference type="GO" id="GO:0005634">
    <property type="term" value="C:nucleus"/>
    <property type="evidence" value="ECO:0007669"/>
    <property type="project" value="UniProtKB-SubCell"/>
</dbReference>
<comment type="catalytic activity">
    <reaction evidence="12">
        <text>L-lysyl-[protein] + acetyl-CoA = N(6)-acetyl-L-lysyl-[protein] + CoA + H(+)</text>
        <dbReference type="Rhea" id="RHEA:45948"/>
        <dbReference type="Rhea" id="RHEA-COMP:9752"/>
        <dbReference type="Rhea" id="RHEA-COMP:10731"/>
        <dbReference type="ChEBI" id="CHEBI:15378"/>
        <dbReference type="ChEBI" id="CHEBI:29969"/>
        <dbReference type="ChEBI" id="CHEBI:57287"/>
        <dbReference type="ChEBI" id="CHEBI:57288"/>
        <dbReference type="ChEBI" id="CHEBI:61930"/>
        <dbReference type="EC" id="2.3.1.48"/>
    </reaction>
</comment>
<feature type="compositionally biased region" description="Polar residues" evidence="13">
    <location>
        <begin position="205"/>
        <end position="222"/>
    </location>
</feature>
<keyword evidence="5" id="KW-0479">Metal-binding</keyword>
<evidence type="ECO:0000256" key="8">
    <source>
        <dbReference type="ARBA" id="ARBA00022853"/>
    </source>
</evidence>
<evidence type="ECO:0000256" key="3">
    <source>
        <dbReference type="ARBA" id="ARBA00013184"/>
    </source>
</evidence>
<feature type="region of interest" description="Disordered" evidence="13">
    <location>
        <begin position="629"/>
        <end position="651"/>
    </location>
</feature>
<proteinExistence type="inferred from homology"/>
<dbReference type="eggNOG" id="KOG2747">
    <property type="taxonomic scope" value="Eukaryota"/>
</dbReference>
<keyword evidence="7" id="KW-0862">Zinc</keyword>
<dbReference type="EMBL" id="CAFZ01000042">
    <property type="protein sequence ID" value="CCA68888.1"/>
    <property type="molecule type" value="Genomic_DNA"/>
</dbReference>
<dbReference type="GO" id="GO:0008270">
    <property type="term" value="F:zinc ion binding"/>
    <property type="evidence" value="ECO:0007669"/>
    <property type="project" value="UniProtKB-KW"/>
</dbReference>
<dbReference type="InterPro" id="IPR050603">
    <property type="entry name" value="MYST_HAT"/>
</dbReference>
<comment type="subcellular location">
    <subcellularLocation>
        <location evidence="1 12">Nucleus</location>
    </subcellularLocation>
</comment>
<dbReference type="FunFam" id="3.30.60.60:FF:000001">
    <property type="entry name" value="Histone acetyltransferase"/>
    <property type="match status" value="1"/>
</dbReference>
<dbReference type="Pfam" id="PF01853">
    <property type="entry name" value="MOZ_SAS"/>
    <property type="match status" value="1"/>
</dbReference>
<sequence length="1139" mass="125770">MDDGSLVADDKLLTGTLKLDHVNDTPIEYDSNNNLVSPLDAPKGAVMGQNDLDQVLRAQENENDALLQSPIRRVGAANDPQATTLREPQSSCYRVTTVEEVSIHRAPTRMAAGRGVGNGFATRASNVRYVNKWWHLSCLLATGYEEPPELPNCPECRPSSLDASKAPSVIMQEQDQAPAATVSSGTDSLPNGTAHARRKSRKQDSISSVTQRPARTSNTLSKAVSLPTLPKHVPPPQKVVVTPQRATGSPKAKVQPRISLRLPPKNKAEESPKRRAFEEILGAEEADTTKTSITEEDKARFETSRASAEERLGVPLVPPPATPMGFMTPVNQPQTPTAGGTPKPAASETSKGARLLKTALSKAHLIPNTTLPSTPKSSFPGFSSVLSTGPPPLRIRTIRIGAFEVDTWYDAPFPEEYAAVPDGKLYMCEFCLKYMRSPFGAERHRTKCTSRHPPGDEIYRDGSISIFEVDGRLNKIYCQNLCLLSKMFLDHKSLFYDVEPFLFYVMTEVDDIGAHFVGYFSKEKRSPKDFNVSCIMTLPVRQKSGWGNLLIDFSYLLTEKEKRYGTPERPLSKLGAIAYGRYWQLSVFKFLNQCSPSDNIRMEDICRKTRMTLEDVFNTLRTHQLISLTAPPTPARSKSESPRKDAIQRQSSKSNLNSIYDLTAVPKNYVIEWDRKAIKDYVEKVEAKGLATLHPEKLNWTPYLIGRARKADYPPKEGSRSWEVELEDVPEARMHAYTPLEPVERPPKSKPSGFATPKAGTMTPSAAAHPANQRKRRTSPSSTIGALSQGEWPEDFPDEDDDDEFREDDSTSPEMAAAARLRRTRNGRTQTSREPLSTDAEGSEDEAWRDTPTKPRRTRSGRTLRLSRDVESESDWDQRGPRLRTRSQSHTTRSSRRAASSNISVAGPVSDTHDDHDGSDADAYEDSPEPSTSQLPKKRPIRVIDTSESEEGDTTVRQESTAAVASLGRNADGNSQRVYALSSEADGTQPVHSERAHTNGLTSDDQLPDTPQVIVTEEHTQNGGPLLHANSSMHNIMDARWMPNLAAGQPKLHPNLTTIPTEPEVPLKLETYPASSAAYLTPVRLDRVHRTPSEDAVMTEVGLVWPTSASGDAMELDGFGEGEDEDADGEEDPTFFAAT</sequence>
<name>G4TC41_SERID</name>
<dbReference type="EC" id="2.3.1.48" evidence="3 12"/>
<keyword evidence="8" id="KW-0156">Chromatin regulator</keyword>
<feature type="active site" description="Proton donor/acceptor" evidence="11">
    <location>
        <position position="568"/>
    </location>
</feature>
<feature type="region of interest" description="Disordered" evidence="13">
    <location>
        <begin position="737"/>
        <end position="959"/>
    </location>
</feature>
<dbReference type="GO" id="GO:0006357">
    <property type="term" value="P:regulation of transcription by RNA polymerase II"/>
    <property type="evidence" value="ECO:0007669"/>
    <property type="project" value="TreeGrafter"/>
</dbReference>
<evidence type="ECO:0000259" key="14">
    <source>
        <dbReference type="PROSITE" id="PS51726"/>
    </source>
</evidence>
<reference evidence="15 16" key="1">
    <citation type="journal article" date="2011" name="PLoS Pathog.">
        <title>Endophytic Life Strategies Decoded by Genome and Transcriptome Analyses of the Mutualistic Root Symbiont Piriformospora indica.</title>
        <authorList>
            <person name="Zuccaro A."/>
            <person name="Lahrmann U."/>
            <person name="Guldener U."/>
            <person name="Langen G."/>
            <person name="Pfiffi S."/>
            <person name="Biedenkopf D."/>
            <person name="Wong P."/>
            <person name="Samans B."/>
            <person name="Grimm C."/>
            <person name="Basiewicz M."/>
            <person name="Murat C."/>
            <person name="Martin F."/>
            <person name="Kogel K.H."/>
        </authorList>
    </citation>
    <scope>NUCLEOTIDE SEQUENCE [LARGE SCALE GENOMIC DNA]</scope>
    <source>
        <strain evidence="15 16">DSM 11827</strain>
    </source>
</reference>
<feature type="compositionally biased region" description="Acidic residues" evidence="13">
    <location>
        <begin position="792"/>
        <end position="811"/>
    </location>
</feature>
<dbReference type="Gene3D" id="1.10.10.10">
    <property type="entry name" value="Winged helix-like DNA-binding domain superfamily/Winged helix DNA-binding domain"/>
    <property type="match status" value="1"/>
</dbReference>
<dbReference type="InterPro" id="IPR002717">
    <property type="entry name" value="HAT_MYST-type"/>
</dbReference>
<evidence type="ECO:0000256" key="2">
    <source>
        <dbReference type="ARBA" id="ARBA00010107"/>
    </source>
</evidence>
<keyword evidence="10 12" id="KW-0539">Nucleus</keyword>
<dbReference type="GO" id="GO:0004402">
    <property type="term" value="F:histone acetyltransferase activity"/>
    <property type="evidence" value="ECO:0007669"/>
    <property type="project" value="InterPro"/>
</dbReference>
<accession>G4TC41</accession>
<dbReference type="PROSITE" id="PS51726">
    <property type="entry name" value="MYST_HAT"/>
    <property type="match status" value="1"/>
</dbReference>
<evidence type="ECO:0000256" key="1">
    <source>
        <dbReference type="ARBA" id="ARBA00004123"/>
    </source>
</evidence>
<gene>
    <name evidence="15" type="ORF">PIIN_02748</name>
</gene>
<evidence type="ECO:0000313" key="16">
    <source>
        <dbReference type="Proteomes" id="UP000007148"/>
    </source>
</evidence>
<evidence type="ECO:0000256" key="9">
    <source>
        <dbReference type="ARBA" id="ARBA00022990"/>
    </source>
</evidence>
<feature type="region of interest" description="Disordered" evidence="13">
    <location>
        <begin position="1109"/>
        <end position="1139"/>
    </location>
</feature>
<keyword evidence="9" id="KW-0007">Acetylation</keyword>
<dbReference type="InterPro" id="IPR036388">
    <property type="entry name" value="WH-like_DNA-bd_sf"/>
</dbReference>
<dbReference type="InterPro" id="IPR016181">
    <property type="entry name" value="Acyl_CoA_acyltransferase"/>
</dbReference>
<dbReference type="GO" id="GO:0003712">
    <property type="term" value="F:transcription coregulator activity"/>
    <property type="evidence" value="ECO:0007669"/>
    <property type="project" value="TreeGrafter"/>
</dbReference>
<dbReference type="Gene3D" id="3.30.60.60">
    <property type="entry name" value="N-acetyl transferase-like"/>
    <property type="match status" value="1"/>
</dbReference>
<evidence type="ECO:0000256" key="11">
    <source>
        <dbReference type="PIRSR" id="PIRSR602717-51"/>
    </source>
</evidence>
<dbReference type="GO" id="GO:0031507">
    <property type="term" value="P:heterochromatin formation"/>
    <property type="evidence" value="ECO:0007669"/>
    <property type="project" value="UniProtKB-ARBA"/>
</dbReference>
<evidence type="ECO:0000256" key="5">
    <source>
        <dbReference type="ARBA" id="ARBA00022723"/>
    </source>
</evidence>
<dbReference type="STRING" id="1109443.G4TC41"/>
<feature type="compositionally biased region" description="Acidic residues" evidence="13">
    <location>
        <begin position="1114"/>
        <end position="1133"/>
    </location>
</feature>
<evidence type="ECO:0000256" key="6">
    <source>
        <dbReference type="ARBA" id="ARBA00022771"/>
    </source>
</evidence>
<feature type="region of interest" description="Disordered" evidence="13">
    <location>
        <begin position="173"/>
        <end position="274"/>
    </location>
</feature>
<keyword evidence="16" id="KW-1185">Reference proteome</keyword>
<dbReference type="GO" id="GO:1990467">
    <property type="term" value="C:NuA3a histone acetyltransferase complex"/>
    <property type="evidence" value="ECO:0007669"/>
    <property type="project" value="TreeGrafter"/>
</dbReference>
<evidence type="ECO:0000256" key="12">
    <source>
        <dbReference type="RuleBase" id="RU361211"/>
    </source>
</evidence>